<dbReference type="PANTHER" id="PTHR30163:SF9">
    <property type="entry name" value="MEMBRANE-BOUND LYTIC MUREIN TRANSGLYCOSYLASE B"/>
    <property type="match status" value="1"/>
</dbReference>
<dbReference type="AlphaFoldDB" id="A0A3B0W4I4"/>
<accession>A0A3B0W4I4</accession>
<evidence type="ECO:0000259" key="1">
    <source>
        <dbReference type="Pfam" id="PF13406"/>
    </source>
</evidence>
<dbReference type="InterPro" id="IPR043426">
    <property type="entry name" value="MltB-like"/>
</dbReference>
<dbReference type="NCBIfam" id="TIGR02282">
    <property type="entry name" value="MltB"/>
    <property type="match status" value="1"/>
</dbReference>
<feature type="domain" description="Transglycosylase SLT" evidence="1">
    <location>
        <begin position="36"/>
        <end position="328"/>
    </location>
</feature>
<dbReference type="CDD" id="cd13399">
    <property type="entry name" value="Slt35-like"/>
    <property type="match status" value="1"/>
</dbReference>
<dbReference type="SUPFAM" id="SSF53955">
    <property type="entry name" value="Lysozyme-like"/>
    <property type="match status" value="1"/>
</dbReference>
<protein>
    <submittedName>
        <fullName evidence="2">Membrane-bound lytic murein transglycosylase B</fullName>
    </submittedName>
</protein>
<dbReference type="Gene3D" id="1.10.8.350">
    <property type="entry name" value="Bacterial muramidase"/>
    <property type="match status" value="1"/>
</dbReference>
<sequence length="332" mass="38310">MRKNKIKNTYKIILSGIVFFTSLNASLVSAREDYSQRADVKSFINEMVEQHGFDRAYLVNKFVNAKKLDNVLESIARPAEKELTWRQYRPIFVTDKRSDKGRAFIKKHRVTLERAEKEYGVPVEIIAAIIGVESYYGKHTGKYTIFDSLTTLGFDYPKRSDFFRKELKEFLLLSKEENIDVDEMTGSYAGAMGMPQFISSSYRRFAVDFDGDGKRDLWNSIEDVIGSVANYFKMHEWQSGASVAQLVTVTDKTIVKKENPVKPYAAISQFEKQGVKIEKKLDGKQLASLLKLEGKYGNEYWLTLQNFYVITRYNHSELYAMAVYQLSEKLKN</sequence>
<dbReference type="GO" id="GO:0009253">
    <property type="term" value="P:peptidoglycan catabolic process"/>
    <property type="evidence" value="ECO:0007669"/>
    <property type="project" value="TreeGrafter"/>
</dbReference>
<dbReference type="InterPro" id="IPR011757">
    <property type="entry name" value="Lytic_transglycosylase_MltB"/>
</dbReference>
<dbReference type="FunFam" id="1.10.8.350:FF:000001">
    <property type="entry name" value="Lytic murein transglycosylase B"/>
    <property type="match status" value="1"/>
</dbReference>
<dbReference type="PANTHER" id="PTHR30163">
    <property type="entry name" value="MEMBRANE-BOUND LYTIC MUREIN TRANSGLYCOSYLASE B"/>
    <property type="match status" value="1"/>
</dbReference>
<organism evidence="2">
    <name type="scientific">hydrothermal vent metagenome</name>
    <dbReference type="NCBI Taxonomy" id="652676"/>
    <lineage>
        <taxon>unclassified sequences</taxon>
        <taxon>metagenomes</taxon>
        <taxon>ecological metagenomes</taxon>
    </lineage>
</organism>
<name>A0A3B0W4I4_9ZZZZ</name>
<dbReference type="InterPro" id="IPR023346">
    <property type="entry name" value="Lysozyme-like_dom_sf"/>
</dbReference>
<dbReference type="InterPro" id="IPR031304">
    <property type="entry name" value="SLT_2"/>
</dbReference>
<proteinExistence type="predicted"/>
<dbReference type="GO" id="GO:0008933">
    <property type="term" value="F:peptidoglycan lytic transglycosylase activity"/>
    <property type="evidence" value="ECO:0007669"/>
    <property type="project" value="TreeGrafter"/>
</dbReference>
<evidence type="ECO:0000313" key="2">
    <source>
        <dbReference type="EMBL" id="VAW50785.1"/>
    </source>
</evidence>
<dbReference type="EMBL" id="UOFD01000018">
    <property type="protein sequence ID" value="VAW50785.1"/>
    <property type="molecule type" value="Genomic_DNA"/>
</dbReference>
<dbReference type="Pfam" id="PF13406">
    <property type="entry name" value="SLT_2"/>
    <property type="match status" value="1"/>
</dbReference>
<dbReference type="Gene3D" id="1.10.530.10">
    <property type="match status" value="1"/>
</dbReference>
<gene>
    <name evidence="2" type="ORF">MNBD_GAMMA06-403</name>
</gene>
<reference evidence="2" key="1">
    <citation type="submission" date="2018-06" db="EMBL/GenBank/DDBJ databases">
        <authorList>
            <person name="Zhirakovskaya E."/>
        </authorList>
    </citation>
    <scope>NUCLEOTIDE SEQUENCE</scope>
</reference>